<evidence type="ECO:0000313" key="4">
    <source>
        <dbReference type="Proteomes" id="UP000278756"/>
    </source>
</evidence>
<feature type="compositionally biased region" description="Polar residues" evidence="1">
    <location>
        <begin position="403"/>
        <end position="414"/>
    </location>
</feature>
<evidence type="ECO:0000256" key="2">
    <source>
        <dbReference type="SAM" id="SignalP"/>
    </source>
</evidence>
<keyword evidence="2" id="KW-0732">Signal</keyword>
<feature type="region of interest" description="Disordered" evidence="1">
    <location>
        <begin position="30"/>
        <end position="421"/>
    </location>
</feature>
<feature type="compositionally biased region" description="Low complexity" evidence="1">
    <location>
        <begin position="255"/>
        <end position="310"/>
    </location>
</feature>
<feature type="compositionally biased region" description="Basic and acidic residues" evidence="1">
    <location>
        <begin position="311"/>
        <end position="322"/>
    </location>
</feature>
<feature type="compositionally biased region" description="Low complexity" evidence="1">
    <location>
        <begin position="187"/>
        <end position="196"/>
    </location>
</feature>
<dbReference type="AlphaFoldDB" id="A0A3G9G922"/>
<reference evidence="4" key="2">
    <citation type="journal article" date="2017" name="Plant Physiol. Biochem.">
        <title>Differential oxidative and antioxidative response of duckweed Lemna minor toward plant growth promoting/inhibiting bacteria.</title>
        <authorList>
            <person name="Ishizawa H."/>
            <person name="Kuroda M."/>
            <person name="Morikawa M."/>
            <person name="Ike M."/>
        </authorList>
    </citation>
    <scope>NUCLEOTIDE SEQUENCE [LARGE SCALE GENOMIC DNA]</scope>
    <source>
        <strain evidence="4">M6</strain>
    </source>
</reference>
<feature type="compositionally biased region" description="Low complexity" evidence="1">
    <location>
        <begin position="37"/>
        <end position="52"/>
    </location>
</feature>
<gene>
    <name evidence="3" type="ORF">EM6_1424</name>
</gene>
<sequence>MGVALLSLSVHAPALAQAQAQAQARPYLDWPGKRAPQESTPPAAPETAPATPLQHALPNAATGQPGFDIPPSPYGQVGNPYRHELNWRGKTAPVTAQAAAPQTAPQTAPKTELASNWTPVPQTRFDAPRRAAPAPVAPPAQPAPQKVEAAPLPTPRTPETIPARVANPLPLPQPKPPVVSAETIARETAPVATVKPAPTPPVPTPPVQAQAEPKPQLPVQVQPQAQPQPRPDSGYRLPANSKYAGRVSPELEGRPALPAQAAAPVAQKPDAPAQTAPQTTAEAKPAATAQTPAAKTPAAKASAPKAGAKTTDTKTAEAKPADVKTATAPAATAPLAQAAEQESAEPYTPFVPGSRATTASQAPRFYSLHRAYGYEPDPAPHTGGDLALDPGAVQTPAPDKASEGTSSAQKTNTPPAKDKTL</sequence>
<evidence type="ECO:0000313" key="3">
    <source>
        <dbReference type="EMBL" id="BBF80838.1"/>
    </source>
</evidence>
<feature type="signal peptide" evidence="2">
    <location>
        <begin position="1"/>
        <end position="16"/>
    </location>
</feature>
<feature type="compositionally biased region" description="Low complexity" evidence="1">
    <location>
        <begin position="207"/>
        <end position="227"/>
    </location>
</feature>
<protein>
    <submittedName>
        <fullName evidence="3">Arylesterase-related protein</fullName>
    </submittedName>
</protein>
<feature type="chain" id="PRO_5018291929" evidence="2">
    <location>
        <begin position="17"/>
        <end position="421"/>
    </location>
</feature>
<dbReference type="EMBL" id="AP018827">
    <property type="protein sequence ID" value="BBF80838.1"/>
    <property type="molecule type" value="Genomic_DNA"/>
</dbReference>
<feature type="compositionally biased region" description="Low complexity" evidence="1">
    <location>
        <begin position="323"/>
        <end position="339"/>
    </location>
</feature>
<dbReference type="Proteomes" id="UP000278756">
    <property type="component" value="Chromosome 1"/>
</dbReference>
<organism evidence="3 4">
    <name type="scientific">Asticcacaulis excentricus</name>
    <dbReference type="NCBI Taxonomy" id="78587"/>
    <lineage>
        <taxon>Bacteria</taxon>
        <taxon>Pseudomonadati</taxon>
        <taxon>Pseudomonadota</taxon>
        <taxon>Alphaproteobacteria</taxon>
        <taxon>Caulobacterales</taxon>
        <taxon>Caulobacteraceae</taxon>
        <taxon>Asticcacaulis</taxon>
    </lineage>
</organism>
<proteinExistence type="predicted"/>
<feature type="compositionally biased region" description="Pro residues" evidence="1">
    <location>
        <begin position="197"/>
        <end position="206"/>
    </location>
</feature>
<reference evidence="4" key="1">
    <citation type="journal article" date="2017" name="Biotechnol. Biofuels">
        <title>Evaluation of environmental bacterial communities as a factor affecting the growth of duckweed Lemna minor.</title>
        <authorList>
            <person name="Ishizawa H."/>
            <person name="Kuroda M."/>
            <person name="Morikawa M."/>
            <person name="Ike M."/>
        </authorList>
    </citation>
    <scope>NUCLEOTIDE SEQUENCE [LARGE SCALE GENOMIC DNA]</scope>
    <source>
        <strain evidence="4">M6</strain>
    </source>
</reference>
<evidence type="ECO:0000256" key="1">
    <source>
        <dbReference type="SAM" id="MobiDB-lite"/>
    </source>
</evidence>
<accession>A0A3G9G922</accession>
<feature type="compositionally biased region" description="Low complexity" evidence="1">
    <location>
        <begin position="91"/>
        <end position="109"/>
    </location>
</feature>
<name>A0A3G9G922_9CAUL</name>